<dbReference type="PANTHER" id="PTHR21366:SF14">
    <property type="entry name" value="GLYOXALASE DOMAIN-CONTAINING PROTEIN 5"/>
    <property type="match status" value="1"/>
</dbReference>
<comment type="caution">
    <text evidence="2">The sequence shown here is derived from an EMBL/GenBank/DDBJ whole genome shotgun (WGS) entry which is preliminary data.</text>
</comment>
<keyword evidence="3" id="KW-1185">Reference proteome</keyword>
<evidence type="ECO:0000313" key="2">
    <source>
        <dbReference type="EMBL" id="KUN88187.1"/>
    </source>
</evidence>
<dbReference type="InterPro" id="IPR050383">
    <property type="entry name" value="GlyoxalaseI/FosfomycinResist"/>
</dbReference>
<sequence length="153" mass="17292">MLGRARELGHLVLYVSDLDRSLVFYRDILGWPIVTPARPHFRAAVFRAGNTHHDFLLIEVGKNAQPIPKGPHVGMYHFGVKVGDSDDDLRALLGRIQAHPDIVTLAGAVDSGFIRSLYVHDPDGFEVELYTDVPGWDWNDPRLFEVSRRPLRL</sequence>
<proteinExistence type="predicted"/>
<dbReference type="Gene3D" id="3.10.180.10">
    <property type="entry name" value="2,3-Dihydroxybiphenyl 1,2-Dioxygenase, domain 1"/>
    <property type="match status" value="1"/>
</dbReference>
<gene>
    <name evidence="2" type="ORF">AQJ64_04270</name>
</gene>
<dbReference type="PANTHER" id="PTHR21366">
    <property type="entry name" value="GLYOXALASE FAMILY PROTEIN"/>
    <property type="match status" value="1"/>
</dbReference>
<name>A0A101T9G2_9ACTN</name>
<dbReference type="SUPFAM" id="SSF54593">
    <property type="entry name" value="Glyoxalase/Bleomycin resistance protein/Dihydroxybiphenyl dioxygenase"/>
    <property type="match status" value="1"/>
</dbReference>
<dbReference type="CDD" id="cd06587">
    <property type="entry name" value="VOC"/>
    <property type="match status" value="1"/>
</dbReference>
<accession>A0A101T9G2</accession>
<reference evidence="2 3" key="1">
    <citation type="submission" date="2015-10" db="EMBL/GenBank/DDBJ databases">
        <title>Draft genome sequence of Streptomyces griseoruber DSM 40281, type strain for the species Streptomyces griseoruber.</title>
        <authorList>
            <person name="Ruckert C."/>
            <person name="Winkler A."/>
            <person name="Kalinowski J."/>
            <person name="Kampfer P."/>
            <person name="Glaeser S."/>
        </authorList>
    </citation>
    <scope>NUCLEOTIDE SEQUENCE [LARGE SCALE GENOMIC DNA]</scope>
    <source>
        <strain evidence="2 3">DSM 40281</strain>
    </source>
</reference>
<dbReference type="InterPro" id="IPR004360">
    <property type="entry name" value="Glyas_Fos-R_dOase_dom"/>
</dbReference>
<dbReference type="AlphaFoldDB" id="A0A101T9G2"/>
<feature type="domain" description="VOC" evidence="1">
    <location>
        <begin position="7"/>
        <end position="132"/>
    </location>
</feature>
<dbReference type="InterPro" id="IPR029068">
    <property type="entry name" value="Glyas_Bleomycin-R_OHBP_Dase"/>
</dbReference>
<evidence type="ECO:0000259" key="1">
    <source>
        <dbReference type="PROSITE" id="PS51819"/>
    </source>
</evidence>
<dbReference type="Proteomes" id="UP000052982">
    <property type="component" value="Unassembled WGS sequence"/>
</dbReference>
<dbReference type="PROSITE" id="PS51819">
    <property type="entry name" value="VOC"/>
    <property type="match status" value="1"/>
</dbReference>
<dbReference type="EMBL" id="LMWW01000006">
    <property type="protein sequence ID" value="KUN88187.1"/>
    <property type="molecule type" value="Genomic_DNA"/>
</dbReference>
<dbReference type="Pfam" id="PF00903">
    <property type="entry name" value="Glyoxalase"/>
    <property type="match status" value="1"/>
</dbReference>
<dbReference type="InterPro" id="IPR037523">
    <property type="entry name" value="VOC_core"/>
</dbReference>
<organism evidence="2 3">
    <name type="scientific">Streptomyces griseoruber</name>
    <dbReference type="NCBI Taxonomy" id="1943"/>
    <lineage>
        <taxon>Bacteria</taxon>
        <taxon>Bacillati</taxon>
        <taxon>Actinomycetota</taxon>
        <taxon>Actinomycetes</taxon>
        <taxon>Kitasatosporales</taxon>
        <taxon>Streptomycetaceae</taxon>
        <taxon>Streptomyces</taxon>
    </lineage>
</organism>
<dbReference type="OrthoDB" id="9792626at2"/>
<protein>
    <submittedName>
        <fullName evidence="2">Glyoxalase</fullName>
    </submittedName>
</protein>
<evidence type="ECO:0000313" key="3">
    <source>
        <dbReference type="Proteomes" id="UP000052982"/>
    </source>
</evidence>
<dbReference type="STRING" id="1943.AQJ64_04270"/>